<sequence>MNPRKKQITDAAHRLFSENGFAQTSIQDILDEAQIAKGTFYNYFASKNECLIAILETVNEKAERRRIELAQGENKADENVLVSQIAVRLDMNRYHNLLAIFGSVACSDDNDLKAFFKKNQTKELNWIAKRLVDVFGEEEARHAVDHAVMLTGCIHQIIRVWNLGANTEMATETVVQFALDQLKPVIREGNKKAFFPKNWLDLTIDSLSTDYMEMKQQLIIRLSNLTKKLEKEEKAKNNEYVQFLLKEFQSENPRLFLLESVLLSLKHVFEGSSYELEISQIVKMAWQVLDSL</sequence>
<dbReference type="PROSITE" id="PS01081">
    <property type="entry name" value="HTH_TETR_1"/>
    <property type="match status" value="1"/>
</dbReference>
<evidence type="ECO:0000313" key="7">
    <source>
        <dbReference type="Proteomes" id="UP000285456"/>
    </source>
</evidence>
<dbReference type="InterPro" id="IPR009057">
    <property type="entry name" value="Homeodomain-like_sf"/>
</dbReference>
<dbReference type="OrthoDB" id="9812993at2"/>
<keyword evidence="4" id="KW-0175">Coiled coil</keyword>
<evidence type="ECO:0000256" key="4">
    <source>
        <dbReference type="SAM" id="Coils"/>
    </source>
</evidence>
<dbReference type="Proteomes" id="UP000285456">
    <property type="component" value="Unassembled WGS sequence"/>
</dbReference>
<protein>
    <submittedName>
        <fullName evidence="6">TetR/AcrR family transcriptional regulator</fullName>
    </submittedName>
</protein>
<evidence type="ECO:0000313" key="6">
    <source>
        <dbReference type="EMBL" id="RHW29745.1"/>
    </source>
</evidence>
<dbReference type="PROSITE" id="PS50977">
    <property type="entry name" value="HTH_TETR_2"/>
    <property type="match status" value="1"/>
</dbReference>
<proteinExistence type="predicted"/>
<evidence type="ECO:0000256" key="3">
    <source>
        <dbReference type="PROSITE-ProRule" id="PRU00335"/>
    </source>
</evidence>
<dbReference type="RefSeq" id="WP_118890323.1">
    <property type="nucleotide sequence ID" value="NZ_JAMAWL010000002.1"/>
</dbReference>
<feature type="coiled-coil region" evidence="4">
    <location>
        <begin position="215"/>
        <end position="242"/>
    </location>
</feature>
<dbReference type="GO" id="GO:0003677">
    <property type="term" value="F:DNA binding"/>
    <property type="evidence" value="ECO:0007669"/>
    <property type="project" value="UniProtKB-UniRule"/>
</dbReference>
<dbReference type="InterPro" id="IPR050624">
    <property type="entry name" value="HTH-type_Tx_Regulator"/>
</dbReference>
<keyword evidence="7" id="KW-1185">Reference proteome</keyword>
<dbReference type="PRINTS" id="PR00455">
    <property type="entry name" value="HTHTETR"/>
</dbReference>
<reference evidence="6 7" key="1">
    <citation type="journal article" date="2007" name="Int. J. Syst. Evol. Microbiol.">
        <title>Oceanobacillus profundus sp. nov., isolated from a deep-sea sediment core.</title>
        <authorList>
            <person name="Kim Y.G."/>
            <person name="Choi D.H."/>
            <person name="Hyun S."/>
            <person name="Cho B.C."/>
        </authorList>
    </citation>
    <scope>NUCLEOTIDE SEQUENCE [LARGE SCALE GENOMIC DNA]</scope>
    <source>
        <strain evidence="6 7">DSM 18246</strain>
    </source>
</reference>
<dbReference type="Gene3D" id="1.10.357.10">
    <property type="entry name" value="Tetracycline Repressor, domain 2"/>
    <property type="match status" value="1"/>
</dbReference>
<evidence type="ECO:0000259" key="5">
    <source>
        <dbReference type="PROSITE" id="PS50977"/>
    </source>
</evidence>
<dbReference type="AlphaFoldDB" id="A0A417YAW9"/>
<feature type="domain" description="HTH tetR-type" evidence="5">
    <location>
        <begin position="2"/>
        <end position="62"/>
    </location>
</feature>
<gene>
    <name evidence="6" type="ORF">D1B32_20555</name>
</gene>
<evidence type="ECO:0000256" key="1">
    <source>
        <dbReference type="ARBA" id="ARBA00022491"/>
    </source>
</evidence>
<dbReference type="PANTHER" id="PTHR43479:SF22">
    <property type="entry name" value="TRANSCRIPTIONAL REGULATOR, TETR FAMILY"/>
    <property type="match status" value="1"/>
</dbReference>
<keyword evidence="1" id="KW-0678">Repressor</keyword>
<comment type="caution">
    <text evidence="6">The sequence shown here is derived from an EMBL/GenBank/DDBJ whole genome shotgun (WGS) entry which is preliminary data.</text>
</comment>
<feature type="DNA-binding region" description="H-T-H motif" evidence="3">
    <location>
        <begin position="25"/>
        <end position="44"/>
    </location>
</feature>
<evidence type="ECO:0000256" key="2">
    <source>
        <dbReference type="ARBA" id="ARBA00023125"/>
    </source>
</evidence>
<accession>A0A417YAW9</accession>
<dbReference type="EMBL" id="QWEH01000020">
    <property type="protein sequence ID" value="RHW29745.1"/>
    <property type="molecule type" value="Genomic_DNA"/>
</dbReference>
<organism evidence="6 7">
    <name type="scientific">Oceanobacillus profundus</name>
    <dbReference type="NCBI Taxonomy" id="372463"/>
    <lineage>
        <taxon>Bacteria</taxon>
        <taxon>Bacillati</taxon>
        <taxon>Bacillota</taxon>
        <taxon>Bacilli</taxon>
        <taxon>Bacillales</taxon>
        <taxon>Bacillaceae</taxon>
        <taxon>Oceanobacillus</taxon>
    </lineage>
</organism>
<dbReference type="PANTHER" id="PTHR43479">
    <property type="entry name" value="ACREF/ENVCD OPERON REPRESSOR-RELATED"/>
    <property type="match status" value="1"/>
</dbReference>
<keyword evidence="2 3" id="KW-0238">DNA-binding</keyword>
<dbReference type="Pfam" id="PF00440">
    <property type="entry name" value="TetR_N"/>
    <property type="match status" value="1"/>
</dbReference>
<dbReference type="SUPFAM" id="SSF46689">
    <property type="entry name" value="Homeodomain-like"/>
    <property type="match status" value="1"/>
</dbReference>
<name>A0A417YAW9_9BACI</name>
<dbReference type="InterPro" id="IPR001647">
    <property type="entry name" value="HTH_TetR"/>
</dbReference>
<dbReference type="InterPro" id="IPR023772">
    <property type="entry name" value="DNA-bd_HTH_TetR-type_CS"/>
</dbReference>